<gene>
    <name evidence="3" type="ORF">OEZ85_002049</name>
</gene>
<feature type="region of interest" description="Disordered" evidence="2">
    <location>
        <begin position="627"/>
        <end position="693"/>
    </location>
</feature>
<feature type="compositionally biased region" description="Low complexity" evidence="2">
    <location>
        <begin position="653"/>
        <end position="678"/>
    </location>
</feature>
<sequence length="693" mass="71130">MASTLNAFELLQQAGGLPSGNKTKKKKNKKPAAAKEVDEAPVVQEVASGDAEIAPEATAVPILEKSARTFKTGGDRIKLWKDWIRQATDRGAKALKYKAADGSVIGFKELLLRSRALEITVESCVTSPLTPEQSYSLQQLLGAFISRVDAAALASAISRLAELLAEDAQSFDTTGAAQRAVHVVIGTLKSRDEAAPVAKPASLQDRLAAIEREASKQHGFLASVEKLVADPSKARSAGQGSGISKQHVDSAKELVKLYSQKFDLLQPDSAAAAKSSSGSGPSAATITALEELKAVISNHLADARAIENKESSVKGGAMSKEAQRAQAVAALRREEAVLAQQASDIASQVRALEAQLSQLRGQAAEVEDKRLRLQQRQAAALEALSATTGRKMSGLSAQHYHEELAATQQLLALVDPSRVAAPASQLAAAQGEAGNTAAAYMGAVRALLQMSSSSLADVPGKVVFCRQRISQAEKLASLGGLGKEKSAKTLAESEKLLADTVKHCEEMVAGATTALEGMRSRFPAFSPEQQAELSQLAYEIEDMMSHIKGQYELAMGAVRGQAPGATPAGPYNAAAQGAPVAGPYNAAAQGAPVAGLPGGVPVGAPVGGAFVPAPGGPTGVRPVGGLGPIMPPSSAVPGPVATSNGSHAPKPAPVAAAAPRPASAAAAVAAAPAPKAAADGFQQVGGKKNRRKA</sequence>
<dbReference type="EMBL" id="CP126213">
    <property type="protein sequence ID" value="WIA15388.1"/>
    <property type="molecule type" value="Genomic_DNA"/>
</dbReference>
<protein>
    <submittedName>
        <fullName evidence="3">Uncharacterized protein</fullName>
    </submittedName>
</protein>
<evidence type="ECO:0000313" key="3">
    <source>
        <dbReference type="EMBL" id="WIA15388.1"/>
    </source>
</evidence>
<dbReference type="Proteomes" id="UP001244341">
    <property type="component" value="Chromosome 6b"/>
</dbReference>
<feature type="compositionally biased region" description="Basic residues" evidence="2">
    <location>
        <begin position="22"/>
        <end position="32"/>
    </location>
</feature>
<feature type="coiled-coil region" evidence="1">
    <location>
        <begin position="342"/>
        <end position="376"/>
    </location>
</feature>
<evidence type="ECO:0000256" key="1">
    <source>
        <dbReference type="SAM" id="Coils"/>
    </source>
</evidence>
<proteinExistence type="predicted"/>
<evidence type="ECO:0000313" key="4">
    <source>
        <dbReference type="Proteomes" id="UP001244341"/>
    </source>
</evidence>
<evidence type="ECO:0000256" key="2">
    <source>
        <dbReference type="SAM" id="MobiDB-lite"/>
    </source>
</evidence>
<keyword evidence="1" id="KW-0175">Coiled coil</keyword>
<keyword evidence="4" id="KW-1185">Reference proteome</keyword>
<name>A0ABY8U1Q7_TETOB</name>
<accession>A0ABY8U1Q7</accession>
<organism evidence="3 4">
    <name type="scientific">Tetradesmus obliquus</name>
    <name type="common">Green alga</name>
    <name type="synonym">Acutodesmus obliquus</name>
    <dbReference type="NCBI Taxonomy" id="3088"/>
    <lineage>
        <taxon>Eukaryota</taxon>
        <taxon>Viridiplantae</taxon>
        <taxon>Chlorophyta</taxon>
        <taxon>core chlorophytes</taxon>
        <taxon>Chlorophyceae</taxon>
        <taxon>CS clade</taxon>
        <taxon>Sphaeropleales</taxon>
        <taxon>Scenedesmaceae</taxon>
        <taxon>Tetradesmus</taxon>
    </lineage>
</organism>
<reference evidence="3 4" key="1">
    <citation type="submission" date="2023-05" db="EMBL/GenBank/DDBJ databases">
        <title>A 100% complete, gapless, phased diploid assembly of the Scenedesmus obliquus UTEX 3031 genome.</title>
        <authorList>
            <person name="Biondi T.C."/>
            <person name="Hanschen E.R."/>
            <person name="Kwon T."/>
            <person name="Eng W."/>
            <person name="Kruse C.P.S."/>
            <person name="Koehler S.I."/>
            <person name="Kunde Y."/>
            <person name="Gleasner C.D."/>
            <person name="You Mak K.T."/>
            <person name="Polle J."/>
            <person name="Hovde B.T."/>
            <person name="Starkenburg S.R."/>
        </authorList>
    </citation>
    <scope>NUCLEOTIDE SEQUENCE [LARGE SCALE GENOMIC DNA]</scope>
    <source>
        <strain evidence="3 4">DOE0152z</strain>
    </source>
</reference>
<feature type="region of interest" description="Disordered" evidence="2">
    <location>
        <begin position="15"/>
        <end position="39"/>
    </location>
</feature>